<dbReference type="PROSITE" id="PS51257">
    <property type="entry name" value="PROKAR_LIPOPROTEIN"/>
    <property type="match status" value="1"/>
</dbReference>
<dbReference type="InterPro" id="IPR006680">
    <property type="entry name" value="Amidohydro-rel"/>
</dbReference>
<gene>
    <name evidence="2" type="ORF">A2817_01265</name>
</gene>
<dbReference type="AlphaFoldDB" id="A0A1F8EBW7"/>
<dbReference type="SUPFAM" id="SSF51556">
    <property type="entry name" value="Metallo-dependent hydrolases"/>
    <property type="match status" value="1"/>
</dbReference>
<accession>A0A1F8EBW7</accession>
<comment type="caution">
    <text evidence="2">The sequence shown here is derived from an EMBL/GenBank/DDBJ whole genome shotgun (WGS) entry which is preliminary data.</text>
</comment>
<dbReference type="GO" id="GO:0016787">
    <property type="term" value="F:hydrolase activity"/>
    <property type="evidence" value="ECO:0007669"/>
    <property type="project" value="InterPro"/>
</dbReference>
<protein>
    <recommendedName>
        <fullName evidence="1">Amidohydrolase-related domain-containing protein</fullName>
    </recommendedName>
</protein>
<evidence type="ECO:0000313" key="2">
    <source>
        <dbReference type="EMBL" id="OGM98077.1"/>
    </source>
</evidence>
<organism evidence="2 3">
    <name type="scientific">Candidatus Yanofskybacteria bacterium RIFCSPHIGHO2_01_FULL_39_8b</name>
    <dbReference type="NCBI Taxonomy" id="1802659"/>
    <lineage>
        <taxon>Bacteria</taxon>
        <taxon>Candidatus Yanofskyibacteriota</taxon>
    </lineage>
</organism>
<dbReference type="Proteomes" id="UP000177594">
    <property type="component" value="Unassembled WGS sequence"/>
</dbReference>
<proteinExistence type="predicted"/>
<feature type="domain" description="Amidohydrolase-related" evidence="1">
    <location>
        <begin position="226"/>
        <end position="446"/>
    </location>
</feature>
<dbReference type="InterPro" id="IPR032466">
    <property type="entry name" value="Metal_Hydrolase"/>
</dbReference>
<dbReference type="Pfam" id="PF04909">
    <property type="entry name" value="Amidohydro_2"/>
    <property type="match status" value="1"/>
</dbReference>
<sequence length="451" mass="51921">MREYINSRFAFSVFCILCILFVVGCAPADISSPSDSSSPLLQSTSRVTPKIVSTPVLQNESKNIIVEKANESVKEKIEQKVDIEKNITVEKKVTVEKKIELTFEQKVWKKRIETAMGSSSCPAVVTQTYPKEYYQGPLIDTHLHIPAMPDGMPEESEDGGWQEEDYTSQINSEGAFGGPQALLGVNVKMSEIACTLKHEGTSRNFAFFPIYPEIYLPALEIANKTMMQYPTLFTSFIMPPTEDMPTVDAVVLRKMLQVYPTLFQGYGEVGSSPTEEKNPPVDDPIYLENYKLAREYKLVVYYHPGWNQVNNWKRVLEQHPDINFIVHAEELEDDIDELMTKYPNIYYTANPQFHQHFKLYVGKSKEEFLRAVEKDFDDLIEKDLQRWEKVIEKHPDRFMWGTDRGDAVWNYDIDVGLFLVKYGRAFIGRLDPSVQEKVGYMNAQRLIEERK</sequence>
<name>A0A1F8EBW7_9BACT</name>
<evidence type="ECO:0000313" key="3">
    <source>
        <dbReference type="Proteomes" id="UP000177594"/>
    </source>
</evidence>
<evidence type="ECO:0000259" key="1">
    <source>
        <dbReference type="Pfam" id="PF04909"/>
    </source>
</evidence>
<dbReference type="EMBL" id="MGIZ01000042">
    <property type="protein sequence ID" value="OGM98077.1"/>
    <property type="molecule type" value="Genomic_DNA"/>
</dbReference>
<dbReference type="Gene3D" id="3.20.20.140">
    <property type="entry name" value="Metal-dependent hydrolases"/>
    <property type="match status" value="1"/>
</dbReference>
<reference evidence="2 3" key="1">
    <citation type="journal article" date="2016" name="Nat. Commun.">
        <title>Thousands of microbial genomes shed light on interconnected biogeochemical processes in an aquifer system.</title>
        <authorList>
            <person name="Anantharaman K."/>
            <person name="Brown C.T."/>
            <person name="Hug L.A."/>
            <person name="Sharon I."/>
            <person name="Castelle C.J."/>
            <person name="Probst A.J."/>
            <person name="Thomas B.C."/>
            <person name="Singh A."/>
            <person name="Wilkins M.J."/>
            <person name="Karaoz U."/>
            <person name="Brodie E.L."/>
            <person name="Williams K.H."/>
            <person name="Hubbard S.S."/>
            <person name="Banfield J.F."/>
        </authorList>
    </citation>
    <scope>NUCLEOTIDE SEQUENCE [LARGE SCALE GENOMIC DNA]</scope>
</reference>